<keyword evidence="10" id="KW-0732">Signal</keyword>
<dbReference type="SUPFAM" id="SSF103506">
    <property type="entry name" value="Mitochondrial carrier"/>
    <property type="match status" value="1"/>
</dbReference>
<feature type="repeat" description="Solcar" evidence="8">
    <location>
        <begin position="29"/>
        <end position="115"/>
    </location>
</feature>
<organism evidence="11 12">
    <name type="scientific">Seminavis robusta</name>
    <dbReference type="NCBI Taxonomy" id="568900"/>
    <lineage>
        <taxon>Eukaryota</taxon>
        <taxon>Sar</taxon>
        <taxon>Stramenopiles</taxon>
        <taxon>Ochrophyta</taxon>
        <taxon>Bacillariophyta</taxon>
        <taxon>Bacillariophyceae</taxon>
        <taxon>Bacillariophycidae</taxon>
        <taxon>Naviculales</taxon>
        <taxon>Naviculaceae</taxon>
        <taxon>Seminavis</taxon>
    </lineage>
</organism>
<evidence type="ECO:0000256" key="2">
    <source>
        <dbReference type="ARBA" id="ARBA00006375"/>
    </source>
</evidence>
<accession>A0A9N8E9M5</accession>
<reference evidence="11" key="1">
    <citation type="submission" date="2020-06" db="EMBL/GenBank/DDBJ databases">
        <authorList>
            <consortium name="Plant Systems Biology data submission"/>
        </authorList>
    </citation>
    <scope>NUCLEOTIDE SEQUENCE</scope>
    <source>
        <strain evidence="11">D6</strain>
    </source>
</reference>
<keyword evidence="12" id="KW-1185">Reference proteome</keyword>
<keyword evidence="5" id="KW-1133">Transmembrane helix</keyword>
<dbReference type="InterPro" id="IPR018108">
    <property type="entry name" value="MCP_transmembrane"/>
</dbReference>
<gene>
    <name evidence="11" type="ORF">SEMRO_661_G183200.1</name>
</gene>
<evidence type="ECO:0000313" key="12">
    <source>
        <dbReference type="Proteomes" id="UP001153069"/>
    </source>
</evidence>
<dbReference type="GO" id="GO:0022857">
    <property type="term" value="F:transmembrane transporter activity"/>
    <property type="evidence" value="ECO:0007669"/>
    <property type="project" value="TreeGrafter"/>
</dbReference>
<dbReference type="InterPro" id="IPR051028">
    <property type="entry name" value="Mito_Solute_Carrier"/>
</dbReference>
<evidence type="ECO:0000256" key="6">
    <source>
        <dbReference type="ARBA" id="ARBA00023128"/>
    </source>
</evidence>
<sequence length="379" mass="40383">MKSRLLPSSLLSLLQLVLYPSLLCAFIIPDPIVHFGIGAIAGGCGAIAYQPFDYVKAQIQSEEGAKRYQNNGLACFWETLQQHPRALLTGLPVSVTGVAPEKSVKLGVNDILKDSFLLANGGTVLPLWSQIVSGAVAGACQVVVSSPLDVIKVRLQTRKDGEAEESGLDKFRLVWQEVNGVAGLYRGVEACLIRDISFTAVCFPLYSALFDSGIDPFLAGAMSGVVSTFIATPADMVKTRILTRQQQTQPLPAFSAVAATSTTPSIRAQSDGTLVMSGGGGFNNGTMVGIYEPQEVDVMMGDLSQDLKTTTTDNDIDSSNNPFLVAKRIVEQEGSKVLFTGVSERCVGAIPRFGITLGAHEWLEHYASSVGLLSTHLPS</sequence>
<dbReference type="InterPro" id="IPR023395">
    <property type="entry name" value="MCP_dom_sf"/>
</dbReference>
<feature type="signal peptide" evidence="10">
    <location>
        <begin position="1"/>
        <end position="25"/>
    </location>
</feature>
<evidence type="ECO:0000256" key="8">
    <source>
        <dbReference type="PROSITE-ProRule" id="PRU00282"/>
    </source>
</evidence>
<keyword evidence="3 8" id="KW-0812">Transmembrane</keyword>
<protein>
    <submittedName>
        <fullName evidence="11">Mitochondrial aspartate-glutamate transporter AGC1</fullName>
    </submittedName>
</protein>
<evidence type="ECO:0000256" key="3">
    <source>
        <dbReference type="ARBA" id="ARBA00022692"/>
    </source>
</evidence>
<proteinExistence type="inferred from homology"/>
<dbReference type="EMBL" id="CAICTM010000660">
    <property type="protein sequence ID" value="CAB9514565.1"/>
    <property type="molecule type" value="Genomic_DNA"/>
</dbReference>
<keyword evidence="9" id="KW-0813">Transport</keyword>
<keyword evidence="4" id="KW-0999">Mitochondrion inner membrane</keyword>
<keyword evidence="6" id="KW-0496">Mitochondrion</keyword>
<dbReference type="Proteomes" id="UP001153069">
    <property type="component" value="Unassembled WGS sequence"/>
</dbReference>
<dbReference type="PROSITE" id="PS50920">
    <property type="entry name" value="SOLCAR"/>
    <property type="match status" value="2"/>
</dbReference>
<dbReference type="OrthoDB" id="44810at2759"/>
<keyword evidence="7 8" id="KW-0472">Membrane</keyword>
<dbReference type="Pfam" id="PF00153">
    <property type="entry name" value="Mito_carr"/>
    <property type="match status" value="3"/>
</dbReference>
<evidence type="ECO:0000256" key="9">
    <source>
        <dbReference type="RuleBase" id="RU000488"/>
    </source>
</evidence>
<evidence type="ECO:0000256" key="7">
    <source>
        <dbReference type="ARBA" id="ARBA00023136"/>
    </source>
</evidence>
<dbReference type="GO" id="GO:0005743">
    <property type="term" value="C:mitochondrial inner membrane"/>
    <property type="evidence" value="ECO:0007669"/>
    <property type="project" value="UniProtKB-SubCell"/>
</dbReference>
<evidence type="ECO:0000256" key="5">
    <source>
        <dbReference type="ARBA" id="ARBA00022989"/>
    </source>
</evidence>
<comment type="caution">
    <text evidence="11">The sequence shown here is derived from an EMBL/GenBank/DDBJ whole genome shotgun (WGS) entry which is preliminary data.</text>
</comment>
<evidence type="ECO:0000256" key="10">
    <source>
        <dbReference type="SAM" id="SignalP"/>
    </source>
</evidence>
<feature type="repeat" description="Solcar" evidence="8">
    <location>
        <begin position="125"/>
        <end position="212"/>
    </location>
</feature>
<feature type="chain" id="PRO_5040128881" evidence="10">
    <location>
        <begin position="26"/>
        <end position="379"/>
    </location>
</feature>
<dbReference type="Gene3D" id="1.50.40.10">
    <property type="entry name" value="Mitochondrial carrier domain"/>
    <property type="match status" value="1"/>
</dbReference>
<name>A0A9N8E9M5_9STRA</name>
<dbReference type="PANTHER" id="PTHR45678:SF9">
    <property type="entry name" value="CALCIUM-BINDING MITOCHONDRIAL CARRIER PROTEIN ARALAR1"/>
    <property type="match status" value="1"/>
</dbReference>
<comment type="similarity">
    <text evidence="2 9">Belongs to the mitochondrial carrier (TC 2.A.29) family.</text>
</comment>
<comment type="subcellular location">
    <subcellularLocation>
        <location evidence="1">Mitochondrion inner membrane</location>
        <topology evidence="1">Multi-pass membrane protein</topology>
    </subcellularLocation>
</comment>
<evidence type="ECO:0000313" key="11">
    <source>
        <dbReference type="EMBL" id="CAB9514565.1"/>
    </source>
</evidence>
<dbReference type="AlphaFoldDB" id="A0A9N8E9M5"/>
<evidence type="ECO:0000256" key="1">
    <source>
        <dbReference type="ARBA" id="ARBA00004448"/>
    </source>
</evidence>
<dbReference type="PANTHER" id="PTHR45678">
    <property type="entry name" value="MITOCHONDRIAL 2-OXODICARBOXYLATE CARRIER 1-RELATED"/>
    <property type="match status" value="1"/>
</dbReference>
<evidence type="ECO:0000256" key="4">
    <source>
        <dbReference type="ARBA" id="ARBA00022792"/>
    </source>
</evidence>